<evidence type="ECO:0000313" key="3">
    <source>
        <dbReference type="Proteomes" id="UP000559027"/>
    </source>
</evidence>
<reference evidence="2 3" key="1">
    <citation type="journal article" date="2020" name="ISME J.">
        <title>Uncovering the hidden diversity of litter-decomposition mechanisms in mushroom-forming fungi.</title>
        <authorList>
            <person name="Floudas D."/>
            <person name="Bentzer J."/>
            <person name="Ahren D."/>
            <person name="Johansson T."/>
            <person name="Persson P."/>
            <person name="Tunlid A."/>
        </authorList>
    </citation>
    <scope>NUCLEOTIDE SEQUENCE [LARGE SCALE GENOMIC DNA]</scope>
    <source>
        <strain evidence="2 3">CBS 146.42</strain>
    </source>
</reference>
<evidence type="ECO:0000256" key="1">
    <source>
        <dbReference type="SAM" id="Phobius"/>
    </source>
</evidence>
<protein>
    <submittedName>
        <fullName evidence="2">Uncharacterized protein</fullName>
    </submittedName>
</protein>
<gene>
    <name evidence="2" type="ORF">D9756_004944</name>
</gene>
<comment type="caution">
    <text evidence="2">The sequence shown here is derived from an EMBL/GenBank/DDBJ whole genome shotgun (WGS) entry which is preliminary data.</text>
</comment>
<accession>A0A8H5G9Y1</accession>
<proteinExistence type="predicted"/>
<keyword evidence="1" id="KW-0812">Transmembrane</keyword>
<keyword evidence="1" id="KW-0472">Membrane</keyword>
<dbReference type="Proteomes" id="UP000559027">
    <property type="component" value="Unassembled WGS sequence"/>
</dbReference>
<keyword evidence="3" id="KW-1185">Reference proteome</keyword>
<dbReference type="AlphaFoldDB" id="A0A8H5G9Y1"/>
<name>A0A8H5G9Y1_9AGAR</name>
<dbReference type="EMBL" id="JAACJO010000003">
    <property type="protein sequence ID" value="KAF5360955.1"/>
    <property type="molecule type" value="Genomic_DNA"/>
</dbReference>
<keyword evidence="1" id="KW-1133">Transmembrane helix</keyword>
<organism evidence="2 3">
    <name type="scientific">Leucocoprinus leucothites</name>
    <dbReference type="NCBI Taxonomy" id="201217"/>
    <lineage>
        <taxon>Eukaryota</taxon>
        <taxon>Fungi</taxon>
        <taxon>Dikarya</taxon>
        <taxon>Basidiomycota</taxon>
        <taxon>Agaricomycotina</taxon>
        <taxon>Agaricomycetes</taxon>
        <taxon>Agaricomycetidae</taxon>
        <taxon>Agaricales</taxon>
        <taxon>Agaricineae</taxon>
        <taxon>Agaricaceae</taxon>
        <taxon>Leucocoprinus</taxon>
    </lineage>
</organism>
<evidence type="ECO:0000313" key="2">
    <source>
        <dbReference type="EMBL" id="KAF5360955.1"/>
    </source>
</evidence>
<sequence length="191" mass="21138">MAPLFVALPITEAIEANITVNTTVTTGPNGSSADSNDSYWNLSLSLFLIGTAVTIVIVICTVAFSTLAHKQSLGQRISLVLPQRLPVSMPEVQSTQFLSTQGIQALISSLLKEYKQFKSLLRQGLSRVPEGRTRPSQALSIFLTLVSRWFVWPKSSSLDDNDQKHRPRRPSALLTYVLHRPRPRILDSPSI</sequence>
<feature type="transmembrane region" description="Helical" evidence="1">
    <location>
        <begin position="40"/>
        <end position="68"/>
    </location>
</feature>